<dbReference type="InterPro" id="IPR000477">
    <property type="entry name" value="RT_dom"/>
</dbReference>
<dbReference type="PROSITE" id="PS50878">
    <property type="entry name" value="RT_POL"/>
    <property type="match status" value="1"/>
</dbReference>
<evidence type="ECO:0000256" key="6">
    <source>
        <dbReference type="ARBA" id="ARBA00023118"/>
    </source>
</evidence>
<keyword evidence="5" id="KW-0460">Magnesium</keyword>
<evidence type="ECO:0000259" key="8">
    <source>
        <dbReference type="PROSITE" id="PS50878"/>
    </source>
</evidence>
<feature type="transmembrane region" description="Helical" evidence="7">
    <location>
        <begin position="521"/>
        <end position="538"/>
    </location>
</feature>
<reference evidence="9 10" key="1">
    <citation type="submission" date="2018-08" db="EMBL/GenBank/DDBJ databases">
        <title>A genome reference for cultivated species of the human gut microbiota.</title>
        <authorList>
            <person name="Zou Y."/>
            <person name="Xue W."/>
            <person name="Luo G."/>
        </authorList>
    </citation>
    <scope>NUCLEOTIDE SEQUENCE [LARGE SCALE GENOMIC DNA]</scope>
    <source>
        <strain evidence="9 10">AM47-6BH</strain>
    </source>
</reference>
<dbReference type="Pfam" id="PF00078">
    <property type="entry name" value="RVT_1"/>
    <property type="match status" value="1"/>
</dbReference>
<dbReference type="AlphaFoldDB" id="A0A413Q5T2"/>
<dbReference type="PANTHER" id="PTHR34047">
    <property type="entry name" value="NUCLEAR INTRON MATURASE 1, MITOCHONDRIAL-RELATED"/>
    <property type="match status" value="1"/>
</dbReference>
<dbReference type="Pfam" id="PF01867">
    <property type="entry name" value="Cas_Cas1"/>
    <property type="match status" value="1"/>
</dbReference>
<dbReference type="GO" id="GO:0004519">
    <property type="term" value="F:endonuclease activity"/>
    <property type="evidence" value="ECO:0007669"/>
    <property type="project" value="UniProtKB-KW"/>
</dbReference>
<sequence length="574" mass="67496">MYFKDEDFEKSIKILHQKKNSCGIDNVFINQFDEFWQFNKDTIISQINSNAYKPSAVMLEEIVTKTGKKRLISRYTCTDRVILDILKRRLVPIFDKTFSDYSYAYRENKGVYEAVKNAAKLIESGKKYVAEIDIKDFFENINLQRLEHYLALKISDKDMNQLLHRYLYIFTVVDDKKTRKTQGIIQGSSLSPLFSNVYMADFDKYLESKYSFCRFSDNINIYCASEEEAYKAFNDVTHWLQGKLGLKYNHDKSGVYPSLDRRYLGYDFKWQRGTNTVSVCRHNYEKPNYFGSWHCSAIQKIDRNYHIINDGVLNKKDFTILIENDEHKMYIPIETCTSINIYSNVILGSSFLQFINSRGLNVNIFDKYGNFIGSFHSEHHYKRSVTLLKQASIYNDERVRLMICVKIETASLHNQRENLRYFNKHNLKRILETMESDDVIIVFDTKGDYLTEFGGMIADRDKIVIGTGEEYRNETSYHNIFAEIMPRGMDGRLVYTMDSDTDALDFSTQLFSKMDSEIQPVFPAMAGQIFAAVLVYYMRTFWKTDQSKFNNKELLRFFHIVPMRILEIFCVLII</sequence>
<dbReference type="GO" id="GO:0003676">
    <property type="term" value="F:nucleic acid binding"/>
    <property type="evidence" value="ECO:0007669"/>
    <property type="project" value="InterPro"/>
</dbReference>
<evidence type="ECO:0000256" key="3">
    <source>
        <dbReference type="ARBA" id="ARBA00022759"/>
    </source>
</evidence>
<keyword evidence="7" id="KW-1133">Transmembrane helix</keyword>
<keyword evidence="4" id="KW-0378">Hydrolase</keyword>
<proteinExistence type="predicted"/>
<comment type="caution">
    <text evidence="9">The sequence shown here is derived from an EMBL/GenBank/DDBJ whole genome shotgun (WGS) entry which is preliminary data.</text>
</comment>
<dbReference type="GO" id="GO:0046872">
    <property type="term" value="F:metal ion binding"/>
    <property type="evidence" value="ECO:0007669"/>
    <property type="project" value="UniProtKB-KW"/>
</dbReference>
<evidence type="ECO:0000313" key="9">
    <source>
        <dbReference type="EMBL" id="RGZ91328.1"/>
    </source>
</evidence>
<dbReference type="SUPFAM" id="SSF56672">
    <property type="entry name" value="DNA/RNA polymerases"/>
    <property type="match status" value="1"/>
</dbReference>
<dbReference type="GO" id="GO:0016787">
    <property type="term" value="F:hydrolase activity"/>
    <property type="evidence" value="ECO:0007669"/>
    <property type="project" value="UniProtKB-KW"/>
</dbReference>
<dbReference type="InterPro" id="IPR042211">
    <property type="entry name" value="CRISPR-assoc_Cas1_N"/>
</dbReference>
<evidence type="ECO:0000256" key="1">
    <source>
        <dbReference type="ARBA" id="ARBA00022722"/>
    </source>
</evidence>
<organism evidence="9 10">
    <name type="scientific">Agathobacter rectalis</name>
    <dbReference type="NCBI Taxonomy" id="39491"/>
    <lineage>
        <taxon>Bacteria</taxon>
        <taxon>Bacillati</taxon>
        <taxon>Bacillota</taxon>
        <taxon>Clostridia</taxon>
        <taxon>Lachnospirales</taxon>
        <taxon>Lachnospiraceae</taxon>
        <taxon>Agathobacter</taxon>
    </lineage>
</organism>
<dbReference type="PANTHER" id="PTHR34047:SF8">
    <property type="entry name" value="PROTEIN YKFC"/>
    <property type="match status" value="1"/>
</dbReference>
<keyword evidence="3" id="KW-0255">Endonuclease</keyword>
<keyword evidence="7" id="KW-0812">Transmembrane</keyword>
<dbReference type="CDD" id="cd01651">
    <property type="entry name" value="RT_G2_intron"/>
    <property type="match status" value="1"/>
</dbReference>
<feature type="domain" description="Reverse transcriptase" evidence="8">
    <location>
        <begin position="41"/>
        <end position="268"/>
    </location>
</feature>
<dbReference type="InterPro" id="IPR002729">
    <property type="entry name" value="CRISPR-assoc_Cas1"/>
</dbReference>
<dbReference type="EMBL" id="QSES01000018">
    <property type="protein sequence ID" value="RGZ91328.1"/>
    <property type="molecule type" value="Genomic_DNA"/>
</dbReference>
<protein>
    <recommendedName>
        <fullName evidence="8">Reverse transcriptase domain-containing protein</fullName>
    </recommendedName>
</protein>
<keyword evidence="7" id="KW-0472">Membrane</keyword>
<dbReference type="InterPro" id="IPR051083">
    <property type="entry name" value="GrpII_Intron_Splice-Mob/Def"/>
</dbReference>
<evidence type="ECO:0000256" key="2">
    <source>
        <dbReference type="ARBA" id="ARBA00022723"/>
    </source>
</evidence>
<evidence type="ECO:0000313" key="10">
    <source>
        <dbReference type="Proteomes" id="UP000283721"/>
    </source>
</evidence>
<dbReference type="Gene3D" id="3.100.10.20">
    <property type="entry name" value="CRISPR-associated endonuclease Cas1, N-terminal domain"/>
    <property type="match status" value="1"/>
</dbReference>
<gene>
    <name evidence="9" type="ORF">DW967_10040</name>
</gene>
<keyword evidence="2" id="KW-0479">Metal-binding</keyword>
<keyword evidence="6" id="KW-0051">Antiviral defense</keyword>
<accession>A0A413Q5T2</accession>
<dbReference type="InterPro" id="IPR043502">
    <property type="entry name" value="DNA/RNA_pol_sf"/>
</dbReference>
<name>A0A413Q5T2_9FIRM</name>
<keyword evidence="1" id="KW-0540">Nuclease</keyword>
<dbReference type="GO" id="GO:0043571">
    <property type="term" value="P:maintenance of CRISPR repeat elements"/>
    <property type="evidence" value="ECO:0007669"/>
    <property type="project" value="InterPro"/>
</dbReference>
<dbReference type="Proteomes" id="UP000283721">
    <property type="component" value="Unassembled WGS sequence"/>
</dbReference>
<evidence type="ECO:0000256" key="4">
    <source>
        <dbReference type="ARBA" id="ARBA00022801"/>
    </source>
</evidence>
<evidence type="ECO:0000256" key="5">
    <source>
        <dbReference type="ARBA" id="ARBA00022842"/>
    </source>
</evidence>
<evidence type="ECO:0000256" key="7">
    <source>
        <dbReference type="SAM" id="Phobius"/>
    </source>
</evidence>
<dbReference type="GO" id="GO:0051607">
    <property type="term" value="P:defense response to virus"/>
    <property type="evidence" value="ECO:0007669"/>
    <property type="project" value="UniProtKB-KW"/>
</dbReference>